<sequence>MSYLRKDYYTSQVKTNLSEEGELLVDQQVLFNFSIEKYIDEILFGVVPMETCTSCLGNHDNLIDILFMMLISIICEDEKRMRIKGEQERKEKENERKRKKES</sequence>
<organism evidence="2 3">
    <name type="scientific">Mucuna pruriens</name>
    <name type="common">Velvet bean</name>
    <name type="synonym">Dolichos pruriens</name>
    <dbReference type="NCBI Taxonomy" id="157652"/>
    <lineage>
        <taxon>Eukaryota</taxon>
        <taxon>Viridiplantae</taxon>
        <taxon>Streptophyta</taxon>
        <taxon>Embryophyta</taxon>
        <taxon>Tracheophyta</taxon>
        <taxon>Spermatophyta</taxon>
        <taxon>Magnoliopsida</taxon>
        <taxon>eudicotyledons</taxon>
        <taxon>Gunneridae</taxon>
        <taxon>Pentapetalae</taxon>
        <taxon>rosids</taxon>
        <taxon>fabids</taxon>
        <taxon>Fabales</taxon>
        <taxon>Fabaceae</taxon>
        <taxon>Papilionoideae</taxon>
        <taxon>50 kb inversion clade</taxon>
        <taxon>NPAAA clade</taxon>
        <taxon>indigoferoid/millettioid clade</taxon>
        <taxon>Phaseoleae</taxon>
        <taxon>Mucuna</taxon>
    </lineage>
</organism>
<name>A0A371GEH3_MUCPR</name>
<gene>
    <name evidence="2" type="ORF">CR513_29403</name>
</gene>
<comment type="caution">
    <text evidence="2">The sequence shown here is derived from an EMBL/GenBank/DDBJ whole genome shotgun (WGS) entry which is preliminary data.</text>
</comment>
<dbReference type="Proteomes" id="UP000257109">
    <property type="component" value="Unassembled WGS sequence"/>
</dbReference>
<feature type="non-terminal residue" evidence="2">
    <location>
        <position position="1"/>
    </location>
</feature>
<feature type="coiled-coil region" evidence="1">
    <location>
        <begin position="75"/>
        <end position="102"/>
    </location>
</feature>
<evidence type="ECO:0000313" key="3">
    <source>
        <dbReference type="Proteomes" id="UP000257109"/>
    </source>
</evidence>
<keyword evidence="3" id="KW-1185">Reference proteome</keyword>
<evidence type="ECO:0000256" key="1">
    <source>
        <dbReference type="SAM" id="Coils"/>
    </source>
</evidence>
<proteinExistence type="predicted"/>
<dbReference type="EMBL" id="QJKJ01005803">
    <property type="protein sequence ID" value="RDX88947.1"/>
    <property type="molecule type" value="Genomic_DNA"/>
</dbReference>
<evidence type="ECO:0000313" key="2">
    <source>
        <dbReference type="EMBL" id="RDX88947.1"/>
    </source>
</evidence>
<accession>A0A371GEH3</accession>
<keyword evidence="1" id="KW-0175">Coiled coil</keyword>
<reference evidence="2" key="1">
    <citation type="submission" date="2018-05" db="EMBL/GenBank/DDBJ databases">
        <title>Draft genome of Mucuna pruriens seed.</title>
        <authorList>
            <person name="Nnadi N.E."/>
            <person name="Vos R."/>
            <person name="Hasami M.H."/>
            <person name="Devisetty U.K."/>
            <person name="Aguiy J.C."/>
        </authorList>
    </citation>
    <scope>NUCLEOTIDE SEQUENCE [LARGE SCALE GENOMIC DNA]</scope>
    <source>
        <strain evidence="2">JCA_2017</strain>
    </source>
</reference>
<protein>
    <submittedName>
        <fullName evidence="2">Uncharacterized protein</fullName>
    </submittedName>
</protein>
<dbReference type="AlphaFoldDB" id="A0A371GEH3"/>